<dbReference type="Proteomes" id="UP000597444">
    <property type="component" value="Unassembled WGS sequence"/>
</dbReference>
<evidence type="ECO:0000259" key="1">
    <source>
        <dbReference type="Pfam" id="PF00561"/>
    </source>
</evidence>
<evidence type="ECO:0000313" key="3">
    <source>
        <dbReference type="Proteomes" id="UP000597444"/>
    </source>
</evidence>
<comment type="caution">
    <text evidence="2">The sequence shown here is derived from an EMBL/GenBank/DDBJ whole genome shotgun (WGS) entry which is preliminary data.</text>
</comment>
<name>A0A8J3N5H8_9CHLR</name>
<dbReference type="EMBL" id="BNJK01000001">
    <property type="protein sequence ID" value="GHO96400.1"/>
    <property type="molecule type" value="Genomic_DNA"/>
</dbReference>
<dbReference type="InterPro" id="IPR000073">
    <property type="entry name" value="AB_hydrolase_1"/>
</dbReference>
<gene>
    <name evidence="2" type="ORF">KSF_064480</name>
</gene>
<dbReference type="RefSeq" id="WP_220207028.1">
    <property type="nucleotide sequence ID" value="NZ_BNJK01000001.1"/>
</dbReference>
<reference evidence="2" key="1">
    <citation type="submission" date="2020-10" db="EMBL/GenBank/DDBJ databases">
        <title>Taxonomic study of unclassified bacteria belonging to the class Ktedonobacteria.</title>
        <authorList>
            <person name="Yabe S."/>
            <person name="Wang C.M."/>
            <person name="Zheng Y."/>
            <person name="Sakai Y."/>
            <person name="Cavaletti L."/>
            <person name="Monciardini P."/>
            <person name="Donadio S."/>
        </authorList>
    </citation>
    <scope>NUCLEOTIDE SEQUENCE</scope>
    <source>
        <strain evidence="2">ID150040</strain>
    </source>
</reference>
<accession>A0A8J3N5H8</accession>
<dbReference type="PANTHER" id="PTHR43194">
    <property type="entry name" value="HYDROLASE ALPHA/BETA FOLD FAMILY"/>
    <property type="match status" value="1"/>
</dbReference>
<proteinExistence type="predicted"/>
<dbReference type="InterPro" id="IPR029058">
    <property type="entry name" value="AB_hydrolase_fold"/>
</dbReference>
<dbReference type="PANTHER" id="PTHR43194:SF2">
    <property type="entry name" value="PEROXISOMAL MEMBRANE PROTEIN LPX1"/>
    <property type="match status" value="1"/>
</dbReference>
<dbReference type="Pfam" id="PF00561">
    <property type="entry name" value="Abhydrolase_1"/>
    <property type="match status" value="1"/>
</dbReference>
<dbReference type="GO" id="GO:0016787">
    <property type="term" value="F:hydrolase activity"/>
    <property type="evidence" value="ECO:0007669"/>
    <property type="project" value="UniProtKB-KW"/>
</dbReference>
<dbReference type="InterPro" id="IPR050228">
    <property type="entry name" value="Carboxylesterase_BioH"/>
</dbReference>
<keyword evidence="3" id="KW-1185">Reference proteome</keyword>
<dbReference type="PRINTS" id="PR00111">
    <property type="entry name" value="ABHYDROLASE"/>
</dbReference>
<feature type="domain" description="AB hydrolase-1" evidence="1">
    <location>
        <begin position="29"/>
        <end position="263"/>
    </location>
</feature>
<dbReference type="SUPFAM" id="SSF53474">
    <property type="entry name" value="alpha/beta-Hydrolases"/>
    <property type="match status" value="1"/>
</dbReference>
<dbReference type="Gene3D" id="3.40.50.1820">
    <property type="entry name" value="alpha/beta hydrolase"/>
    <property type="match status" value="1"/>
</dbReference>
<sequence>MTAWTEGDVQVNDITSHYSRTGDKSKSSILLLHGITDSGRCWSRMAADLADSYDVIMTDARGHGRSGISTEEVSISVLADDAAAVVRALELQKPFLIGHSMGAVTAAAVAANYPDLVRAIVLEDPPLFDKPPSQTDINRGLMGTTEEQSTPLGWQWLFDLRTLPREERIARGRVLNPTWAKEEIGPWADSKGEMNIAILEPALAAVDTFRWREIMARIQCPILLITGDPKLGAIVTPETARQAASLWKQGEAIHIAGAGHNIHRDRYDETMRAVTAFLNQV</sequence>
<evidence type="ECO:0000313" key="2">
    <source>
        <dbReference type="EMBL" id="GHO96400.1"/>
    </source>
</evidence>
<dbReference type="AlphaFoldDB" id="A0A8J3N5H8"/>
<organism evidence="2 3">
    <name type="scientific">Reticulibacter mediterranei</name>
    <dbReference type="NCBI Taxonomy" id="2778369"/>
    <lineage>
        <taxon>Bacteria</taxon>
        <taxon>Bacillati</taxon>
        <taxon>Chloroflexota</taxon>
        <taxon>Ktedonobacteria</taxon>
        <taxon>Ktedonobacterales</taxon>
        <taxon>Reticulibacteraceae</taxon>
        <taxon>Reticulibacter</taxon>
    </lineage>
</organism>
<protein>
    <submittedName>
        <fullName evidence="2">Alpha/beta hydrolase</fullName>
    </submittedName>
</protein>
<keyword evidence="2" id="KW-0378">Hydrolase</keyword>